<dbReference type="Proteomes" id="UP000784294">
    <property type="component" value="Unassembled WGS sequence"/>
</dbReference>
<evidence type="ECO:0000313" key="3">
    <source>
        <dbReference type="Proteomes" id="UP000784294"/>
    </source>
</evidence>
<feature type="region of interest" description="Disordered" evidence="1">
    <location>
        <begin position="248"/>
        <end position="298"/>
    </location>
</feature>
<feature type="compositionally biased region" description="Low complexity" evidence="1">
    <location>
        <begin position="175"/>
        <end position="195"/>
    </location>
</feature>
<feature type="compositionally biased region" description="Low complexity" evidence="1">
    <location>
        <begin position="280"/>
        <end position="297"/>
    </location>
</feature>
<name>A0A3S5FC65_9PLAT</name>
<dbReference type="EMBL" id="CAAALY010009361">
    <property type="protein sequence ID" value="VEL10565.1"/>
    <property type="molecule type" value="Genomic_DNA"/>
</dbReference>
<feature type="region of interest" description="Disordered" evidence="1">
    <location>
        <begin position="213"/>
        <end position="234"/>
    </location>
</feature>
<protein>
    <submittedName>
        <fullName evidence="2">Uncharacterized protein</fullName>
    </submittedName>
</protein>
<accession>A0A3S5FC65</accession>
<feature type="region of interest" description="Disordered" evidence="1">
    <location>
        <begin position="168"/>
        <end position="201"/>
    </location>
</feature>
<feature type="compositionally biased region" description="Pro residues" evidence="1">
    <location>
        <begin position="266"/>
        <end position="279"/>
    </location>
</feature>
<reference evidence="2" key="1">
    <citation type="submission" date="2018-11" db="EMBL/GenBank/DDBJ databases">
        <authorList>
            <consortium name="Pathogen Informatics"/>
        </authorList>
    </citation>
    <scope>NUCLEOTIDE SEQUENCE</scope>
</reference>
<dbReference type="AlphaFoldDB" id="A0A3S5FC65"/>
<feature type="compositionally biased region" description="Low complexity" evidence="1">
    <location>
        <begin position="223"/>
        <end position="234"/>
    </location>
</feature>
<organism evidence="2 3">
    <name type="scientific">Protopolystoma xenopodis</name>
    <dbReference type="NCBI Taxonomy" id="117903"/>
    <lineage>
        <taxon>Eukaryota</taxon>
        <taxon>Metazoa</taxon>
        <taxon>Spiralia</taxon>
        <taxon>Lophotrochozoa</taxon>
        <taxon>Platyhelminthes</taxon>
        <taxon>Monogenea</taxon>
        <taxon>Polyopisthocotylea</taxon>
        <taxon>Polystomatidea</taxon>
        <taxon>Polystomatidae</taxon>
        <taxon>Protopolystoma</taxon>
    </lineage>
</organism>
<proteinExistence type="predicted"/>
<gene>
    <name evidence="2" type="ORF">PXEA_LOCUS4005</name>
</gene>
<keyword evidence="3" id="KW-1185">Reference proteome</keyword>
<sequence length="479" mass="47465">MRVYLESMLDHPVCLAGFVGLSGLIRVGQLVPPPLPPTLTTTSLFLPSGLSSGPQACNSGAVVASASASAVACSPAAITSVVSASPLLPGLSAGINSSNPGLVGTGSAGSPMSVSSSGVGLSTGTPGLTVSGLNSFGVSPPTSGSSTGTIITSGLCVNCMSSSNITGSPSGGLHGSVASGNSGSTSCSSQNNASTGGSGGLGVTGSSLAPLSSVAGTSNSGVSNNPAAASSTATGPQATGLVALSANITNSPSNQGTPSSISSGAPLPPPPPPPPPPAPQAATPTSSLTTTPPASSAVDPIVLDETRVHFCVFVRDLLRRMPESMQNNLLSPLIRHQLFLLFSQWSGHHEFVLGTHPAISEAGILAKASASSSSEGFLGLSRCDASLLSSSVDLHFRGTPPYRSAYPSAYYHTSSASTYLLPDDSATVSLDSGLDLITFASSYRRLLTSSSEALSTYSTEKQATMAIAALEQTAQLSGQ</sequence>
<feature type="compositionally biased region" description="Polar residues" evidence="1">
    <location>
        <begin position="248"/>
        <end position="257"/>
    </location>
</feature>
<evidence type="ECO:0000256" key="1">
    <source>
        <dbReference type="SAM" id="MobiDB-lite"/>
    </source>
</evidence>
<evidence type="ECO:0000313" key="2">
    <source>
        <dbReference type="EMBL" id="VEL10565.1"/>
    </source>
</evidence>
<comment type="caution">
    <text evidence="2">The sequence shown here is derived from an EMBL/GenBank/DDBJ whole genome shotgun (WGS) entry which is preliminary data.</text>
</comment>